<dbReference type="SUPFAM" id="SSF46626">
    <property type="entry name" value="Cytochrome c"/>
    <property type="match status" value="1"/>
</dbReference>
<dbReference type="PANTHER" id="PTHR10266:SF3">
    <property type="entry name" value="CYTOCHROME C1, HEME PROTEIN, MITOCHONDRIAL"/>
    <property type="match status" value="1"/>
</dbReference>
<accession>A0ABS5DYN4</accession>
<dbReference type="InterPro" id="IPR002326">
    <property type="entry name" value="Cyt_c1"/>
</dbReference>
<dbReference type="InterPro" id="IPR009056">
    <property type="entry name" value="Cyt_c-like_dom"/>
</dbReference>
<evidence type="ECO:0000256" key="8">
    <source>
        <dbReference type="PROSITE-ProRule" id="PRU00433"/>
    </source>
</evidence>
<evidence type="ECO:0000313" key="12">
    <source>
        <dbReference type="EMBL" id="MBQ0936263.1"/>
    </source>
</evidence>
<dbReference type="EMBL" id="JAGQDG010000004">
    <property type="protein sequence ID" value="MBQ0936263.1"/>
    <property type="molecule type" value="Genomic_DNA"/>
</dbReference>
<feature type="signal peptide" evidence="10">
    <location>
        <begin position="1"/>
        <end position="21"/>
    </location>
</feature>
<sequence length="256" mass="28530">MKKFIAGCLAALTLAAGPVLAAGGGAPWDKFPKDRVTDQAALQNGAKLFVNYCLNCHSASFMRYNRMKELGLTDEQIKGNLMFAADKVGETMTVAMNNREAKEWFGAAPPDLTVIARSRAGAQGTGADYLYTYMRSFYRDETKATGWNNTAFPSVAMPHVLWELQGTQRAVYEDAKDPHDATKTVHHFKGFQLETKGQMTPAEYDSAMADLVAFLQWMGEPAQNQRFRLGVYVLFFLGLMTVLAWRLNAAFWKDVK</sequence>
<organism evidence="12 13">
    <name type="scientific">Ideonella paludis</name>
    <dbReference type="NCBI Taxonomy" id="1233411"/>
    <lineage>
        <taxon>Bacteria</taxon>
        <taxon>Pseudomonadati</taxon>
        <taxon>Pseudomonadota</taxon>
        <taxon>Betaproteobacteria</taxon>
        <taxon>Burkholderiales</taxon>
        <taxon>Sphaerotilaceae</taxon>
        <taxon>Ideonella</taxon>
    </lineage>
</organism>
<protein>
    <submittedName>
        <fullName evidence="12">Cytochrome c1</fullName>
    </submittedName>
</protein>
<evidence type="ECO:0000256" key="10">
    <source>
        <dbReference type="SAM" id="SignalP"/>
    </source>
</evidence>
<feature type="chain" id="PRO_5045920149" evidence="10">
    <location>
        <begin position="22"/>
        <end position="256"/>
    </location>
</feature>
<keyword evidence="5 9" id="KW-1133">Transmembrane helix</keyword>
<evidence type="ECO:0000256" key="9">
    <source>
        <dbReference type="SAM" id="Phobius"/>
    </source>
</evidence>
<evidence type="ECO:0000256" key="1">
    <source>
        <dbReference type="ARBA" id="ARBA00004370"/>
    </source>
</evidence>
<keyword evidence="2 8" id="KW-0349">Heme</keyword>
<evidence type="ECO:0000313" key="13">
    <source>
        <dbReference type="Proteomes" id="UP000672097"/>
    </source>
</evidence>
<evidence type="ECO:0000256" key="5">
    <source>
        <dbReference type="ARBA" id="ARBA00022989"/>
    </source>
</evidence>
<feature type="transmembrane region" description="Helical" evidence="9">
    <location>
        <begin position="229"/>
        <end position="247"/>
    </location>
</feature>
<keyword evidence="10" id="KW-0732">Signal</keyword>
<dbReference type="Pfam" id="PF02167">
    <property type="entry name" value="Cytochrom_C1"/>
    <property type="match status" value="2"/>
</dbReference>
<reference evidence="12 13" key="1">
    <citation type="submission" date="2021-04" db="EMBL/GenBank/DDBJ databases">
        <title>The genome sequence of type strain Ideonella paludis KCTC 32238.</title>
        <authorList>
            <person name="Liu Y."/>
        </authorList>
    </citation>
    <scope>NUCLEOTIDE SEQUENCE [LARGE SCALE GENOMIC DNA]</scope>
    <source>
        <strain evidence="12 13">KCTC 32238</strain>
    </source>
</reference>
<evidence type="ECO:0000256" key="6">
    <source>
        <dbReference type="ARBA" id="ARBA00023004"/>
    </source>
</evidence>
<dbReference type="Proteomes" id="UP000672097">
    <property type="component" value="Unassembled WGS sequence"/>
</dbReference>
<gene>
    <name evidence="12" type="ORF">KAK11_13065</name>
</gene>
<dbReference type="InterPro" id="IPR036909">
    <property type="entry name" value="Cyt_c-like_dom_sf"/>
</dbReference>
<dbReference type="Gene3D" id="1.10.760.10">
    <property type="entry name" value="Cytochrome c-like domain"/>
    <property type="match status" value="1"/>
</dbReference>
<dbReference type="PANTHER" id="PTHR10266">
    <property type="entry name" value="CYTOCHROME C1"/>
    <property type="match status" value="1"/>
</dbReference>
<evidence type="ECO:0000256" key="2">
    <source>
        <dbReference type="ARBA" id="ARBA00022617"/>
    </source>
</evidence>
<keyword evidence="4 8" id="KW-0479">Metal-binding</keyword>
<dbReference type="RefSeq" id="WP_210809639.1">
    <property type="nucleotide sequence ID" value="NZ_JAGQDG010000004.1"/>
</dbReference>
<evidence type="ECO:0000256" key="3">
    <source>
        <dbReference type="ARBA" id="ARBA00022692"/>
    </source>
</evidence>
<comment type="caution">
    <text evidence="12">The sequence shown here is derived from an EMBL/GenBank/DDBJ whole genome shotgun (WGS) entry which is preliminary data.</text>
</comment>
<evidence type="ECO:0000259" key="11">
    <source>
        <dbReference type="PROSITE" id="PS51007"/>
    </source>
</evidence>
<dbReference type="PROSITE" id="PS51007">
    <property type="entry name" value="CYTC"/>
    <property type="match status" value="1"/>
</dbReference>
<feature type="domain" description="Cytochrome c" evidence="11">
    <location>
        <begin position="40"/>
        <end position="219"/>
    </location>
</feature>
<keyword evidence="3 9" id="KW-0812">Transmembrane</keyword>
<evidence type="ECO:0000256" key="7">
    <source>
        <dbReference type="ARBA" id="ARBA00023136"/>
    </source>
</evidence>
<proteinExistence type="predicted"/>
<keyword evidence="6 8" id="KW-0408">Iron</keyword>
<keyword evidence="7 9" id="KW-0472">Membrane</keyword>
<keyword evidence="13" id="KW-1185">Reference proteome</keyword>
<comment type="subcellular location">
    <subcellularLocation>
        <location evidence="1">Membrane</location>
    </subcellularLocation>
</comment>
<name>A0ABS5DYN4_9BURK</name>
<evidence type="ECO:0000256" key="4">
    <source>
        <dbReference type="ARBA" id="ARBA00022723"/>
    </source>
</evidence>